<feature type="domain" description="Abortive phage infection protein C-terminal" evidence="1">
    <location>
        <begin position="244"/>
        <end position="386"/>
    </location>
</feature>
<accession>A0A9X1BNG7</accession>
<proteinExistence type="predicted"/>
<dbReference type="RefSeq" id="WP_201825494.1">
    <property type="nucleotide sequence ID" value="NZ_JAERRA010000001.1"/>
</dbReference>
<reference evidence="2 3" key="1">
    <citation type="submission" date="2021-01" db="EMBL/GenBank/DDBJ databases">
        <title>Piscinibacter sp. Jin2 Genome sequencing and assembly.</title>
        <authorList>
            <person name="Kim I."/>
        </authorList>
    </citation>
    <scope>NUCLEOTIDE SEQUENCE [LARGE SCALE GENOMIC DNA]</scope>
    <source>
        <strain evidence="2 3">Jin2</strain>
    </source>
</reference>
<evidence type="ECO:0000313" key="3">
    <source>
        <dbReference type="Proteomes" id="UP000643207"/>
    </source>
</evidence>
<evidence type="ECO:0000313" key="2">
    <source>
        <dbReference type="EMBL" id="MBL0719895.1"/>
    </source>
</evidence>
<comment type="caution">
    <text evidence="2">The sequence shown here is derived from an EMBL/GenBank/DDBJ whole genome shotgun (WGS) entry which is preliminary data.</text>
</comment>
<dbReference type="InterPro" id="IPR018891">
    <property type="entry name" value="AIPR_C"/>
</dbReference>
<dbReference type="Proteomes" id="UP000643207">
    <property type="component" value="Unassembled WGS sequence"/>
</dbReference>
<dbReference type="EMBL" id="JAERRA010000001">
    <property type="protein sequence ID" value="MBL0719895.1"/>
    <property type="molecule type" value="Genomic_DNA"/>
</dbReference>
<gene>
    <name evidence="2" type="ORF">JI742_08330</name>
</gene>
<organism evidence="2 3">
    <name type="scientific">Aquariibacter lacus</name>
    <dbReference type="NCBI Taxonomy" id="2801332"/>
    <lineage>
        <taxon>Bacteria</taxon>
        <taxon>Pseudomonadati</taxon>
        <taxon>Pseudomonadota</taxon>
        <taxon>Betaproteobacteria</taxon>
        <taxon>Burkholderiales</taxon>
        <taxon>Sphaerotilaceae</taxon>
        <taxon>Aquariibacter</taxon>
    </lineage>
</organism>
<evidence type="ECO:0000259" key="1">
    <source>
        <dbReference type="Pfam" id="PF10592"/>
    </source>
</evidence>
<dbReference type="AlphaFoldDB" id="A0A9X1BNG7"/>
<sequence length="561" mass="60997">MTQLKVKQAKQRLLQLFESHLDLSDIKSSDPERENKVLSRCLAAYAIYLSTGCSEAEAGGAVWDGPDDNGIDAAFFDASDSQVILVQSKWINKGSGEPEAAEIGSFTKGVKDAIEQDQADFHKRLASKISDIFVRLSTPGTSVKLVLITTGASKLACHGASRLDKILEDLNGNDPEPMAEAVVLGLAEVYQSLANDAQAGAVTVEGTVLDWSFVAAPYQAYFGVIDGLTLKQWWIAYGKRLVAKNIRHSLGATEVNLQIRQTASTSPERFWYFNNGITMIAEQAPKAPAGAASRSAALFSFKGASIVNGAQTISSLSKVLDDSKLGQVRVTFRVIILSGSPPELGQEVTRTNNLQNRIEPRDFVAQDSEQSRLRTEMSIEGIDYQFVRSDEGSTTPTSCELIEVTTALACASGDPALAVQVKTGLSRIYSDLKRPPYKALFNPTVSGARAFNATVVQREIDQWIEKKKRQMPKKSGTGWGLLVHGNRILAAGVFAKIQRDVLEQPISSFPAHLASMDIPATTGEIYSKMVEAIQSHYPTNFLAVLFKNPSMSRHVYMLGTA</sequence>
<dbReference type="Pfam" id="PF10592">
    <property type="entry name" value="AIPR"/>
    <property type="match status" value="1"/>
</dbReference>
<protein>
    <submittedName>
        <fullName evidence="2">AIPR family protein</fullName>
    </submittedName>
</protein>
<keyword evidence="3" id="KW-1185">Reference proteome</keyword>
<name>A0A9X1BNG7_9BURK</name>